<keyword evidence="3" id="KW-0862">Zinc</keyword>
<dbReference type="PANTHER" id="PTHR12243:SF67">
    <property type="entry name" value="COREPRESSOR OF PANGOLIN, ISOFORM A-RELATED"/>
    <property type="match status" value="1"/>
</dbReference>
<dbReference type="InterPro" id="IPR006612">
    <property type="entry name" value="THAP_Znf"/>
</dbReference>
<dbReference type="InterPro" id="IPR039353">
    <property type="entry name" value="TF_Adf1"/>
</dbReference>
<evidence type="ECO:0000256" key="3">
    <source>
        <dbReference type="ARBA" id="ARBA00022833"/>
    </source>
</evidence>
<dbReference type="GO" id="GO:0008270">
    <property type="term" value="F:zinc ion binding"/>
    <property type="evidence" value="ECO:0007669"/>
    <property type="project" value="UniProtKB-KW"/>
</dbReference>
<dbReference type="GO" id="GO:0005667">
    <property type="term" value="C:transcription regulator complex"/>
    <property type="evidence" value="ECO:0007669"/>
    <property type="project" value="TreeGrafter"/>
</dbReference>
<dbReference type="AlphaFoldDB" id="A0A8J6HG20"/>
<dbReference type="Pfam" id="PF10545">
    <property type="entry name" value="MADF_DNA_bdg"/>
    <property type="match status" value="1"/>
</dbReference>
<name>A0A8J6HG20_TENMO</name>
<keyword evidence="4" id="KW-0238">DNA-binding</keyword>
<evidence type="ECO:0000313" key="7">
    <source>
        <dbReference type="Proteomes" id="UP000719412"/>
    </source>
</evidence>
<reference evidence="6" key="2">
    <citation type="submission" date="2021-08" db="EMBL/GenBank/DDBJ databases">
        <authorList>
            <person name="Eriksson T."/>
        </authorList>
    </citation>
    <scope>NUCLEOTIDE SEQUENCE</scope>
    <source>
        <strain evidence="6">Stoneville</strain>
        <tissue evidence="6">Whole head</tissue>
    </source>
</reference>
<gene>
    <name evidence="6" type="ORF">GEV33_008727</name>
</gene>
<dbReference type="GO" id="GO:0003677">
    <property type="term" value="F:DNA binding"/>
    <property type="evidence" value="ECO:0007669"/>
    <property type="project" value="UniProtKB-KW"/>
</dbReference>
<dbReference type="InterPro" id="IPR006578">
    <property type="entry name" value="MADF-dom"/>
</dbReference>
<dbReference type="PROSITE" id="PS51029">
    <property type="entry name" value="MADF"/>
    <property type="match status" value="1"/>
</dbReference>
<sequence>MNALSSLKLSYPNVFTSTCLQRLKNELQLVYGDEEFRNKEQNFMKILTDHMNIFKETYKLFCLILTMPSIGVSAKSSFSCSERIKSYLRDTTEERLTSLAKISIERELLEELIDEQPFYDDIIDKFVNLNEIHKQELGEKNTQRRNFWLQCIGRPEINPSAMICEVHFSEEQFERKRKDERRLLRAGAVPDLLTTVDITNSQQAGTDGACTENASDQKRTSVGLEELNSDCTDKTHCCAVDSRRPSQQTRTSDMLTHVQQCIGYWVTVALLVTKMVNVDARLLISEVEKRPVIWDKSYEGYKDKIKKHTAWVAVLQDTTSRWRAIRDNYVRSLRKQAQHAGSGFKKIRPYIYGKELSFLNMSKELPTAKVNFENNSEATFEDNIDELSYDPLDYVDEIKTEADGGNVYSPPTSLEDNVNETSHDRAEYVSEVKTEADEIDIKEEELVSPSPINNLHATKRKRLNIQHASMDFRDAVTVMKSPLQEDEDLAFFYSLLPSRFTLNLNIKCRMRDVSVTLVSVKSSKAEC</sequence>
<reference evidence="6" key="1">
    <citation type="journal article" date="2020" name="J Insects Food Feed">
        <title>The yellow mealworm (Tenebrio molitor) genome: a resource for the emerging insects as food and feed industry.</title>
        <authorList>
            <person name="Eriksson T."/>
            <person name="Andere A."/>
            <person name="Kelstrup H."/>
            <person name="Emery V."/>
            <person name="Picard C."/>
        </authorList>
    </citation>
    <scope>NUCLEOTIDE SEQUENCE</scope>
    <source>
        <strain evidence="6">Stoneville</strain>
        <tissue evidence="6">Whole head</tissue>
    </source>
</reference>
<proteinExistence type="predicted"/>
<evidence type="ECO:0000256" key="4">
    <source>
        <dbReference type="ARBA" id="ARBA00023125"/>
    </source>
</evidence>
<protein>
    <recommendedName>
        <fullName evidence="5">MADF domain-containing protein</fullName>
    </recommendedName>
</protein>
<dbReference type="PANTHER" id="PTHR12243">
    <property type="entry name" value="MADF DOMAIN TRANSCRIPTION FACTOR"/>
    <property type="match status" value="1"/>
</dbReference>
<dbReference type="GO" id="GO:0005634">
    <property type="term" value="C:nucleus"/>
    <property type="evidence" value="ECO:0007669"/>
    <property type="project" value="TreeGrafter"/>
</dbReference>
<evidence type="ECO:0000256" key="1">
    <source>
        <dbReference type="ARBA" id="ARBA00022723"/>
    </source>
</evidence>
<keyword evidence="7" id="KW-1185">Reference proteome</keyword>
<evidence type="ECO:0000313" key="6">
    <source>
        <dbReference type="EMBL" id="KAH0814064.1"/>
    </source>
</evidence>
<dbReference type="EMBL" id="JABDTM020024674">
    <property type="protein sequence ID" value="KAH0814064.1"/>
    <property type="molecule type" value="Genomic_DNA"/>
</dbReference>
<dbReference type="Pfam" id="PF05485">
    <property type="entry name" value="THAP"/>
    <property type="match status" value="1"/>
</dbReference>
<keyword evidence="2" id="KW-0863">Zinc-finger</keyword>
<evidence type="ECO:0000256" key="2">
    <source>
        <dbReference type="ARBA" id="ARBA00022771"/>
    </source>
</evidence>
<organism evidence="6 7">
    <name type="scientific">Tenebrio molitor</name>
    <name type="common">Yellow mealworm beetle</name>
    <dbReference type="NCBI Taxonomy" id="7067"/>
    <lineage>
        <taxon>Eukaryota</taxon>
        <taxon>Metazoa</taxon>
        <taxon>Ecdysozoa</taxon>
        <taxon>Arthropoda</taxon>
        <taxon>Hexapoda</taxon>
        <taxon>Insecta</taxon>
        <taxon>Pterygota</taxon>
        <taxon>Neoptera</taxon>
        <taxon>Endopterygota</taxon>
        <taxon>Coleoptera</taxon>
        <taxon>Polyphaga</taxon>
        <taxon>Cucujiformia</taxon>
        <taxon>Tenebrionidae</taxon>
        <taxon>Tenebrio</taxon>
    </lineage>
</organism>
<dbReference type="SMART" id="SM00595">
    <property type="entry name" value="MADF"/>
    <property type="match status" value="1"/>
</dbReference>
<keyword evidence="1" id="KW-0479">Metal-binding</keyword>
<comment type="caution">
    <text evidence="6">The sequence shown here is derived from an EMBL/GenBank/DDBJ whole genome shotgun (WGS) entry which is preliminary data.</text>
</comment>
<dbReference type="GO" id="GO:0006357">
    <property type="term" value="P:regulation of transcription by RNA polymerase II"/>
    <property type="evidence" value="ECO:0007669"/>
    <property type="project" value="TreeGrafter"/>
</dbReference>
<evidence type="ECO:0000259" key="5">
    <source>
        <dbReference type="PROSITE" id="PS51029"/>
    </source>
</evidence>
<dbReference type="Proteomes" id="UP000719412">
    <property type="component" value="Unassembled WGS sequence"/>
</dbReference>
<feature type="domain" description="MADF" evidence="5">
    <location>
        <begin position="282"/>
        <end position="364"/>
    </location>
</feature>
<dbReference type="SUPFAM" id="SSF57716">
    <property type="entry name" value="Glucocorticoid receptor-like (DNA-binding domain)"/>
    <property type="match status" value="1"/>
</dbReference>
<accession>A0A8J6HG20</accession>